<name>A0ABN2KS83_9MICO</name>
<keyword evidence="1" id="KW-0812">Transmembrane</keyword>
<evidence type="ECO:0008006" key="4">
    <source>
        <dbReference type="Google" id="ProtNLM"/>
    </source>
</evidence>
<dbReference type="SUPFAM" id="SSF52151">
    <property type="entry name" value="FabD/lysophospholipase-like"/>
    <property type="match status" value="2"/>
</dbReference>
<dbReference type="InterPro" id="IPR016035">
    <property type="entry name" value="Acyl_Trfase/lysoPLipase"/>
</dbReference>
<keyword evidence="1" id="KW-0472">Membrane</keyword>
<comment type="caution">
    <text evidence="2">The sequence shown here is derived from an EMBL/GenBank/DDBJ whole genome shotgun (WGS) entry which is preliminary data.</text>
</comment>
<feature type="transmembrane region" description="Helical" evidence="1">
    <location>
        <begin position="367"/>
        <end position="389"/>
    </location>
</feature>
<dbReference type="EMBL" id="BAAAPN010000053">
    <property type="protein sequence ID" value="GAA1763526.1"/>
    <property type="molecule type" value="Genomic_DNA"/>
</dbReference>
<feature type="transmembrane region" description="Helical" evidence="1">
    <location>
        <begin position="334"/>
        <end position="355"/>
    </location>
</feature>
<dbReference type="PANTHER" id="PTHR10728:SF40">
    <property type="entry name" value="PATATIN FAMILY PROTEIN"/>
    <property type="match status" value="1"/>
</dbReference>
<evidence type="ECO:0000256" key="1">
    <source>
        <dbReference type="SAM" id="Phobius"/>
    </source>
</evidence>
<dbReference type="PANTHER" id="PTHR10728">
    <property type="entry name" value="CYTOSOLIC PHOSPHOLIPASE A2"/>
    <property type="match status" value="1"/>
</dbReference>
<organism evidence="2 3">
    <name type="scientific">Nostocoides vanveenii</name>
    <dbReference type="NCBI Taxonomy" id="330835"/>
    <lineage>
        <taxon>Bacteria</taxon>
        <taxon>Bacillati</taxon>
        <taxon>Actinomycetota</taxon>
        <taxon>Actinomycetes</taxon>
        <taxon>Micrococcales</taxon>
        <taxon>Intrasporangiaceae</taxon>
        <taxon>Nostocoides</taxon>
    </lineage>
</organism>
<protein>
    <recommendedName>
        <fullName evidence="4">PNPLA domain-containing protein</fullName>
    </recommendedName>
</protein>
<feature type="transmembrane region" description="Helical" evidence="1">
    <location>
        <begin position="285"/>
        <end position="307"/>
    </location>
</feature>
<dbReference type="RefSeq" id="WP_344066430.1">
    <property type="nucleotide sequence ID" value="NZ_BAAAPN010000053.1"/>
</dbReference>
<feature type="transmembrane region" description="Helical" evidence="1">
    <location>
        <begin position="134"/>
        <end position="156"/>
    </location>
</feature>
<accession>A0ABN2KS83</accession>
<dbReference type="Gene3D" id="3.40.1090.10">
    <property type="entry name" value="Cytosolic phospholipase A2 catalytic domain"/>
    <property type="match status" value="1"/>
</dbReference>
<evidence type="ECO:0000313" key="3">
    <source>
        <dbReference type="Proteomes" id="UP001501475"/>
    </source>
</evidence>
<gene>
    <name evidence="2" type="ORF">GCM10009810_23400</name>
</gene>
<proteinExistence type="predicted"/>
<dbReference type="Proteomes" id="UP001501475">
    <property type="component" value="Unassembled WGS sequence"/>
</dbReference>
<keyword evidence="3" id="KW-1185">Reference proteome</keyword>
<evidence type="ECO:0000313" key="2">
    <source>
        <dbReference type="EMBL" id="GAA1763526.1"/>
    </source>
</evidence>
<sequence>MALRGTLSEPGQLARAVLVHQLRRSAARSVPAAGLALPVLMVGHPRAGDWWIAALPAAWAFFHAGMTLDHVRRLPDRLRPLGQDGAGGGWATYGKAAAAAIGAGILAAMLLPWLVEQWVGFPLPRRLPPQPRGWLVLLVASTIAVSAGAVTLSRAIPVALDGRRAPSGRTSGLVPAELTARTHAGVAIACSGGGIRSAAFCLGGLQRLMDAGIYAKADRVYGVSGGGYTATAMHLARRNCVVAQGEPELFASDSPEMDWLRRRSAFLVPSAAAWGRALLAMANGIVANVGMLVMTMWLATVYGVWFLDRMPHQGVARLDRVTAQFTVSTPLRTLIVGLALSAFAWFVIAIVRLKYRRDRVPTLTPAYVPLALAAAVGAALIAIPQFVVLSHNAAVSSQPTALIASGIRAAGLVDAPVCRRALRESFVREARIAWRRTANATSATDIPFDFGACGTSGTDNAALWPTVAAPGAGRHTGPDVAVTMNAQALLDYRCPGPDENPPKGPLPAFCSDSGDRTGGWANRWTGLAAIVTALLTLGKSVRGNGDSDTKAGRLSTLVTRVVLPWAALIGVMALIGIIGMNMGRALTMDPARLDRPWTYAVPLAFLACVRVLNDATTSSLHPFYRERLESTFLVKRTGPTARVADPAGPVTRLGAALVAPLDPLTEATADMPRGPQRPRHEAARPQLSILCAANFNDHDYIPEERGCTTFRFETASDAAAGRAYIGITDSRLPLRDNGTRGLDEASRPLGVSPTAYGLVADPLGADTTLAVAMAASGAAFSPIVGRQQAIVRPYRILMTLGNARLGVWLPNPYYALAVSADRDLAAPSPAPAAGYTLWKRLYNKPGPYRVFKEALGQQSVTDSRIYVSDGGHFDNTGIVEALRDRPAVLFALDASADPAGSLDALSDAITTARMDLGLLITPAIGQTLDRLRPGVGDARASRGWVVLNAAYESAPEAVVCRIYFVKNVLSTVTDAELDGYARRNPEFPLTSTVNQYYGEYDFEAYRQLGRLNTNELLANTAASSAVATQG</sequence>
<feature type="transmembrane region" description="Helical" evidence="1">
    <location>
        <begin position="562"/>
        <end position="582"/>
    </location>
</feature>
<reference evidence="2 3" key="1">
    <citation type="journal article" date="2019" name="Int. J. Syst. Evol. Microbiol.">
        <title>The Global Catalogue of Microorganisms (GCM) 10K type strain sequencing project: providing services to taxonomists for standard genome sequencing and annotation.</title>
        <authorList>
            <consortium name="The Broad Institute Genomics Platform"/>
            <consortium name="The Broad Institute Genome Sequencing Center for Infectious Disease"/>
            <person name="Wu L."/>
            <person name="Ma J."/>
        </authorList>
    </citation>
    <scope>NUCLEOTIDE SEQUENCE [LARGE SCALE GENOMIC DNA]</scope>
    <source>
        <strain evidence="2 3">JCM 15591</strain>
    </source>
</reference>
<keyword evidence="1" id="KW-1133">Transmembrane helix</keyword>
<feature type="transmembrane region" description="Helical" evidence="1">
    <location>
        <begin position="92"/>
        <end position="114"/>
    </location>
</feature>